<gene>
    <name evidence="3" type="ORF">LCGC14_1788870</name>
</gene>
<feature type="region of interest" description="Disordered" evidence="1">
    <location>
        <begin position="1"/>
        <end position="36"/>
    </location>
</feature>
<comment type="caution">
    <text evidence="3">The sequence shown here is derived from an EMBL/GenBank/DDBJ whole genome shotgun (WGS) entry which is preliminary data.</text>
</comment>
<evidence type="ECO:0000313" key="3">
    <source>
        <dbReference type="EMBL" id="KKM01998.1"/>
    </source>
</evidence>
<keyword evidence="2" id="KW-1133">Transmembrane helix</keyword>
<organism evidence="3">
    <name type="scientific">marine sediment metagenome</name>
    <dbReference type="NCBI Taxonomy" id="412755"/>
    <lineage>
        <taxon>unclassified sequences</taxon>
        <taxon>metagenomes</taxon>
        <taxon>ecological metagenomes</taxon>
    </lineage>
</organism>
<keyword evidence="2" id="KW-0472">Membrane</keyword>
<feature type="transmembrane region" description="Helical" evidence="2">
    <location>
        <begin position="134"/>
        <end position="153"/>
    </location>
</feature>
<keyword evidence="2" id="KW-0812">Transmembrane</keyword>
<proteinExistence type="predicted"/>
<sequence>MTKKLLSQDPVKPEPEDDLENGARSRTSPEIVGRLSKTLASDKSQRYVADAMKLVEEHEKQSSESPLPDGNIIMVGDAVDAEDVENVEDPVPSRDSVTDKEEVDEAAATLTSAVDQMVPAIHLSLGMLLAAIRWMKFVAALILITIVLLIVLVENGIRTANSNKRAADSINTSRLELVEVKGELIDIEKSM</sequence>
<dbReference type="EMBL" id="LAZR01017050">
    <property type="protein sequence ID" value="KKM01998.1"/>
    <property type="molecule type" value="Genomic_DNA"/>
</dbReference>
<evidence type="ECO:0000256" key="2">
    <source>
        <dbReference type="SAM" id="Phobius"/>
    </source>
</evidence>
<name>A0A0F9JSR7_9ZZZZ</name>
<evidence type="ECO:0000256" key="1">
    <source>
        <dbReference type="SAM" id="MobiDB-lite"/>
    </source>
</evidence>
<dbReference type="AlphaFoldDB" id="A0A0F9JSR7"/>
<accession>A0A0F9JSR7</accession>
<reference evidence="3" key="1">
    <citation type="journal article" date="2015" name="Nature">
        <title>Complex archaea that bridge the gap between prokaryotes and eukaryotes.</title>
        <authorList>
            <person name="Spang A."/>
            <person name="Saw J.H."/>
            <person name="Jorgensen S.L."/>
            <person name="Zaremba-Niedzwiedzka K."/>
            <person name="Martijn J."/>
            <person name="Lind A.E."/>
            <person name="van Eijk R."/>
            <person name="Schleper C."/>
            <person name="Guy L."/>
            <person name="Ettema T.J."/>
        </authorList>
    </citation>
    <scope>NUCLEOTIDE SEQUENCE</scope>
</reference>
<feature type="non-terminal residue" evidence="3">
    <location>
        <position position="191"/>
    </location>
</feature>
<protein>
    <submittedName>
        <fullName evidence="3">Uncharacterized protein</fullName>
    </submittedName>
</protein>